<evidence type="ECO:0000256" key="1">
    <source>
        <dbReference type="SAM" id="SignalP"/>
    </source>
</evidence>
<dbReference type="KEGG" id="nss:113432453"/>
<proteinExistence type="predicted"/>
<gene>
    <name evidence="3" type="primary">LOC113432453</name>
</gene>
<organism evidence="2 3">
    <name type="scientific">Notechis scutatus</name>
    <name type="common">mainland tiger snake</name>
    <dbReference type="NCBI Taxonomy" id="8663"/>
    <lineage>
        <taxon>Eukaryota</taxon>
        <taxon>Metazoa</taxon>
        <taxon>Chordata</taxon>
        <taxon>Craniata</taxon>
        <taxon>Vertebrata</taxon>
        <taxon>Euteleostomi</taxon>
        <taxon>Lepidosauria</taxon>
        <taxon>Squamata</taxon>
        <taxon>Bifurcata</taxon>
        <taxon>Unidentata</taxon>
        <taxon>Episquamata</taxon>
        <taxon>Toxicofera</taxon>
        <taxon>Serpentes</taxon>
        <taxon>Colubroidea</taxon>
        <taxon>Elapidae</taxon>
        <taxon>Hydrophiinae</taxon>
        <taxon>Notechis</taxon>
    </lineage>
</organism>
<keyword evidence="2" id="KW-1185">Reference proteome</keyword>
<keyword evidence="1" id="KW-0732">Signal</keyword>
<feature type="chain" id="PRO_5026944426" evidence="1">
    <location>
        <begin position="19"/>
        <end position="75"/>
    </location>
</feature>
<dbReference type="AlphaFoldDB" id="A0A6J1W4Y9"/>
<dbReference type="Proteomes" id="UP000504612">
    <property type="component" value="Unplaced"/>
</dbReference>
<evidence type="ECO:0000313" key="3">
    <source>
        <dbReference type="RefSeq" id="XP_026550377.1"/>
    </source>
</evidence>
<dbReference type="RefSeq" id="XP_026550377.1">
    <property type="nucleotide sequence ID" value="XM_026694592.1"/>
</dbReference>
<feature type="signal peptide" evidence="1">
    <location>
        <begin position="1"/>
        <end position="18"/>
    </location>
</feature>
<accession>A0A6J1W4Y9</accession>
<feature type="non-terminal residue" evidence="3">
    <location>
        <position position="75"/>
    </location>
</feature>
<dbReference type="GeneID" id="113432453"/>
<sequence>MKSLLFALGLALCCVVQAEWKEMTTCRKQDMGRWVSSVIACNSPDYLGQISEMTAFVADLSSPQEDVFSISALIP</sequence>
<protein>
    <submittedName>
        <fullName evidence="3">Extracellular fatty acid-binding protein-like</fullName>
    </submittedName>
</protein>
<reference evidence="3" key="1">
    <citation type="submission" date="2025-08" db="UniProtKB">
        <authorList>
            <consortium name="RefSeq"/>
        </authorList>
    </citation>
    <scope>IDENTIFICATION</scope>
</reference>
<name>A0A6J1W4Y9_9SAUR</name>
<evidence type="ECO:0000313" key="2">
    <source>
        <dbReference type="Proteomes" id="UP000504612"/>
    </source>
</evidence>